<keyword evidence="2" id="KW-1185">Reference proteome</keyword>
<evidence type="ECO:0000313" key="1">
    <source>
        <dbReference type="EMBL" id="KAH7117372.1"/>
    </source>
</evidence>
<accession>A0A9P9DEB2</accession>
<reference evidence="1" key="1">
    <citation type="journal article" date="2021" name="Nat. Commun.">
        <title>Genetic determinants of endophytism in the Arabidopsis root mycobiome.</title>
        <authorList>
            <person name="Mesny F."/>
            <person name="Miyauchi S."/>
            <person name="Thiergart T."/>
            <person name="Pickel B."/>
            <person name="Atanasova L."/>
            <person name="Karlsson M."/>
            <person name="Huettel B."/>
            <person name="Barry K.W."/>
            <person name="Haridas S."/>
            <person name="Chen C."/>
            <person name="Bauer D."/>
            <person name="Andreopoulos W."/>
            <person name="Pangilinan J."/>
            <person name="LaButti K."/>
            <person name="Riley R."/>
            <person name="Lipzen A."/>
            <person name="Clum A."/>
            <person name="Drula E."/>
            <person name="Henrissat B."/>
            <person name="Kohler A."/>
            <person name="Grigoriev I.V."/>
            <person name="Martin F.M."/>
            <person name="Hacquard S."/>
        </authorList>
    </citation>
    <scope>NUCLEOTIDE SEQUENCE</scope>
    <source>
        <strain evidence="1">MPI-CAGE-AT-0147</strain>
    </source>
</reference>
<dbReference type="AlphaFoldDB" id="A0A9P9DEB2"/>
<dbReference type="Proteomes" id="UP000738349">
    <property type="component" value="Unassembled WGS sequence"/>
</dbReference>
<gene>
    <name evidence="1" type="ORF">EDB81DRAFT_892238</name>
</gene>
<proteinExistence type="predicted"/>
<evidence type="ECO:0000313" key="2">
    <source>
        <dbReference type="Proteomes" id="UP000738349"/>
    </source>
</evidence>
<protein>
    <submittedName>
        <fullName evidence="1">Uncharacterized protein</fullName>
    </submittedName>
</protein>
<comment type="caution">
    <text evidence="1">The sequence shown here is derived from an EMBL/GenBank/DDBJ whole genome shotgun (WGS) entry which is preliminary data.</text>
</comment>
<dbReference type="EMBL" id="JAGMUV010000028">
    <property type="protein sequence ID" value="KAH7117372.1"/>
    <property type="molecule type" value="Genomic_DNA"/>
</dbReference>
<organism evidence="1 2">
    <name type="scientific">Dactylonectria macrodidyma</name>
    <dbReference type="NCBI Taxonomy" id="307937"/>
    <lineage>
        <taxon>Eukaryota</taxon>
        <taxon>Fungi</taxon>
        <taxon>Dikarya</taxon>
        <taxon>Ascomycota</taxon>
        <taxon>Pezizomycotina</taxon>
        <taxon>Sordariomycetes</taxon>
        <taxon>Hypocreomycetidae</taxon>
        <taxon>Hypocreales</taxon>
        <taxon>Nectriaceae</taxon>
        <taxon>Dactylonectria</taxon>
    </lineage>
</organism>
<sequence>MSNAVVGLVQLMATVPASRALANLMALWISAVKTDAYSPNSLSLALFQHFALAAKSVDVHHGSNDLLLHHLRIFLCLDEDGRRHKEPLPVLRHELAAARPLS</sequence>
<name>A0A9P9DEB2_9HYPO</name>